<evidence type="ECO:0000259" key="1">
    <source>
        <dbReference type="Pfam" id="PF00646"/>
    </source>
</evidence>
<dbReference type="InterPro" id="IPR053772">
    <property type="entry name" value="At1g61320/At1g61330-like"/>
</dbReference>
<name>A0A3Q7JAW3_SOLLC</name>
<dbReference type="Proteomes" id="UP000004994">
    <property type="component" value="Chromosome 12"/>
</dbReference>
<organism evidence="3">
    <name type="scientific">Solanum lycopersicum</name>
    <name type="common">Tomato</name>
    <name type="synonym">Lycopersicon esculentum</name>
    <dbReference type="NCBI Taxonomy" id="4081"/>
    <lineage>
        <taxon>Eukaryota</taxon>
        <taxon>Viridiplantae</taxon>
        <taxon>Streptophyta</taxon>
        <taxon>Embryophyta</taxon>
        <taxon>Tracheophyta</taxon>
        <taxon>Spermatophyta</taxon>
        <taxon>Magnoliopsida</taxon>
        <taxon>eudicotyledons</taxon>
        <taxon>Gunneridae</taxon>
        <taxon>Pentapetalae</taxon>
        <taxon>asterids</taxon>
        <taxon>lamiids</taxon>
        <taxon>Solanales</taxon>
        <taxon>Solanaceae</taxon>
        <taxon>Solanoideae</taxon>
        <taxon>Solaneae</taxon>
        <taxon>Solanum</taxon>
        <taxon>Solanum subgen. Lycopersicon</taxon>
    </lineage>
</organism>
<dbReference type="Pfam" id="PF00646">
    <property type="entry name" value="F-box"/>
    <property type="match status" value="1"/>
</dbReference>
<dbReference type="OMA" id="EWETYEW"/>
<proteinExistence type="predicted"/>
<dbReference type="InterPro" id="IPR032675">
    <property type="entry name" value="LRR_dom_sf"/>
</dbReference>
<dbReference type="Pfam" id="PF23622">
    <property type="entry name" value="LRR_At1g61320_AtMIF1"/>
    <property type="match status" value="1"/>
</dbReference>
<sequence length="416" mass="48397">MAKRVGGEDIISELPLHIIHHILCRTNLDLKDAAISCMLSKRWYHCWTSRPNLIFNQLQGDKLMPLENYVKLVDQSLRSHIEKKLHLEQFILAYCDPEVDSHLDTWIELAVKLNVTELGFDLVHRRSGGSSRSQARFVQVTLPWKRRDIEIDPSKIKSIQKLPPSKVRTEHFHRDPAQNPIVKKEFGFVRRRSGGSLRSQARFVQVTLPRKKWEKAVGAWKWDKGRRRVVIGIIYLGQNWSSGHIKYLTTTSCELHSVIVQAPYLRCFRYKEYAGRENILPCEIAILDGYNTLQTLELVGASITGQHFQDIFCKFPNISELELESCYKLNHIEIQSEKLKKFTLLLGLNTLEKLTIQAPNLLDFDFRGTKIPFSYMNMDTSSLERARFHFFMPATHFGSVDNSWYTSLHHFVQQFK</sequence>
<dbReference type="AlphaFoldDB" id="A0A3Q7JAW3"/>
<keyword evidence="4" id="KW-1185">Reference proteome</keyword>
<protein>
    <recommendedName>
        <fullName evidence="5">F-box domain-containing protein</fullName>
    </recommendedName>
</protein>
<dbReference type="Gene3D" id="3.80.10.10">
    <property type="entry name" value="Ribonuclease Inhibitor"/>
    <property type="match status" value="1"/>
</dbReference>
<dbReference type="SUPFAM" id="SSF52058">
    <property type="entry name" value="L domain-like"/>
    <property type="match status" value="1"/>
</dbReference>
<reference evidence="3" key="1">
    <citation type="journal article" date="2012" name="Nature">
        <title>The tomato genome sequence provides insights into fleshy fruit evolution.</title>
        <authorList>
            <consortium name="Tomato Genome Consortium"/>
        </authorList>
    </citation>
    <scope>NUCLEOTIDE SEQUENCE [LARGE SCALE GENOMIC DNA]</scope>
    <source>
        <strain evidence="3">cv. Heinz 1706</strain>
    </source>
</reference>
<dbReference type="InterPro" id="IPR036047">
    <property type="entry name" value="F-box-like_dom_sf"/>
</dbReference>
<reference evidence="3" key="2">
    <citation type="submission" date="2019-01" db="UniProtKB">
        <authorList>
            <consortium name="EnsemblPlants"/>
        </authorList>
    </citation>
    <scope>IDENTIFICATION</scope>
    <source>
        <strain evidence="3">cv. Heinz 1706</strain>
    </source>
</reference>
<dbReference type="PANTHER" id="PTHR34145:SF51">
    <property type="entry name" value="FBD DOMAIN-CONTAINING PROTEIN"/>
    <property type="match status" value="1"/>
</dbReference>
<dbReference type="PANTHER" id="PTHR34145">
    <property type="entry name" value="OS02G0105600 PROTEIN"/>
    <property type="match status" value="1"/>
</dbReference>
<evidence type="ECO:0000313" key="4">
    <source>
        <dbReference type="Proteomes" id="UP000004994"/>
    </source>
</evidence>
<feature type="domain" description="At1g61320/AtMIF1 LRR" evidence="2">
    <location>
        <begin position="287"/>
        <end position="376"/>
    </location>
</feature>
<dbReference type="InterPro" id="IPR001810">
    <property type="entry name" value="F-box_dom"/>
</dbReference>
<dbReference type="SUPFAM" id="SSF81383">
    <property type="entry name" value="F-box domain"/>
    <property type="match status" value="1"/>
</dbReference>
<accession>A0A3Q7JAW3</accession>
<evidence type="ECO:0000259" key="2">
    <source>
        <dbReference type="Pfam" id="PF23622"/>
    </source>
</evidence>
<dbReference type="InterPro" id="IPR055357">
    <property type="entry name" value="LRR_At1g61320_AtMIF1"/>
</dbReference>
<dbReference type="Gramene" id="Solyc12g044653.1.1">
    <property type="protein sequence ID" value="Solyc12g044653.1.1"/>
    <property type="gene ID" value="Solyc12g044653.1"/>
</dbReference>
<evidence type="ECO:0008006" key="5">
    <source>
        <dbReference type="Google" id="ProtNLM"/>
    </source>
</evidence>
<evidence type="ECO:0000313" key="3">
    <source>
        <dbReference type="EnsemblPlants" id="Solyc12g044653.1.1"/>
    </source>
</evidence>
<dbReference type="InParanoid" id="A0A3Q7JAW3"/>
<dbReference type="EnsemblPlants" id="Solyc12g044653.1.1">
    <property type="protein sequence ID" value="Solyc12g044653.1.1"/>
    <property type="gene ID" value="Solyc12g044653.1"/>
</dbReference>
<feature type="domain" description="F-box" evidence="1">
    <location>
        <begin position="11"/>
        <end position="53"/>
    </location>
</feature>